<feature type="region of interest" description="Disordered" evidence="1">
    <location>
        <begin position="27"/>
        <end position="54"/>
    </location>
</feature>
<proteinExistence type="predicted"/>
<dbReference type="Proteomes" id="UP001327225">
    <property type="component" value="Chromosome"/>
</dbReference>
<feature type="compositionally biased region" description="Basic and acidic residues" evidence="1">
    <location>
        <begin position="27"/>
        <end position="39"/>
    </location>
</feature>
<reference evidence="3" key="1">
    <citation type="submission" date="2023-12" db="EMBL/GenBank/DDBJ databases">
        <title>Novel species in genus Nocardioides.</title>
        <authorList>
            <person name="Zhou H."/>
        </authorList>
    </citation>
    <scope>NUCLEOTIDE SEQUENCE [LARGE SCALE GENOMIC DNA]</scope>
    <source>
        <strain evidence="3">HM61</strain>
    </source>
</reference>
<name>A0ABZ0ZX22_9ACTN</name>
<protein>
    <recommendedName>
        <fullName evidence="4">Lipoprotein</fullName>
    </recommendedName>
</protein>
<evidence type="ECO:0008006" key="4">
    <source>
        <dbReference type="Google" id="ProtNLM"/>
    </source>
</evidence>
<organism evidence="2 3">
    <name type="scientific">Nocardioides bizhenqiangii</name>
    <dbReference type="NCBI Taxonomy" id="3095076"/>
    <lineage>
        <taxon>Bacteria</taxon>
        <taxon>Bacillati</taxon>
        <taxon>Actinomycetota</taxon>
        <taxon>Actinomycetes</taxon>
        <taxon>Propionibacteriales</taxon>
        <taxon>Nocardioidaceae</taxon>
        <taxon>Nocardioides</taxon>
    </lineage>
</organism>
<evidence type="ECO:0000313" key="3">
    <source>
        <dbReference type="Proteomes" id="UP001327225"/>
    </source>
</evidence>
<accession>A0ABZ0ZX22</accession>
<evidence type="ECO:0000256" key="1">
    <source>
        <dbReference type="SAM" id="MobiDB-lite"/>
    </source>
</evidence>
<gene>
    <name evidence="2" type="ORF">SHK19_08690</name>
</gene>
<keyword evidence="3" id="KW-1185">Reference proteome</keyword>
<evidence type="ECO:0000313" key="2">
    <source>
        <dbReference type="EMBL" id="WQQ28296.1"/>
    </source>
</evidence>
<dbReference type="EMBL" id="CP141059">
    <property type="protein sequence ID" value="WQQ28296.1"/>
    <property type="molecule type" value="Genomic_DNA"/>
</dbReference>
<sequence>MNLGAAGLAAVILSAVLGGCGTDDDGAKDPAARKSDRPLKLPQADEPFKLDPAGLRPEVTNPWFPLVPGTRWTYREVDEDGEVLEVVVTATSQTRTIANGAEARVVRDTVTLDGEIIEDTLDWYAQDGLGTVWYLGEDTAEFEDGYLVNHEGSFEAGVDDALAGVIMPATPTVGQSYRQEYYAGVAEDNGEVLALDGTATVPAGSYEDLVKTADTNALEPDVLEHKFYARDVGVVLTIDVGSKAREELVSVTTVSDAEARRAGTAPLGSPY</sequence>
<dbReference type="RefSeq" id="WP_322458170.1">
    <property type="nucleotide sequence ID" value="NZ_CP141059.1"/>
</dbReference>